<protein>
    <submittedName>
        <fullName evidence="1">Uncharacterized protein</fullName>
    </submittedName>
</protein>
<evidence type="ECO:0000313" key="1">
    <source>
        <dbReference type="EMBL" id="KAF5093145.1"/>
    </source>
</evidence>
<comment type="caution">
    <text evidence="1">The sequence shown here is derived from an EMBL/GenBank/DDBJ whole genome shotgun (WGS) entry which is preliminary data.</text>
</comment>
<proteinExistence type="predicted"/>
<accession>A0ACB6UZB5</accession>
<dbReference type="Proteomes" id="UP000744676">
    <property type="component" value="Unassembled WGS sequence"/>
</dbReference>
<organism evidence="1 2">
    <name type="scientific">Geotrichum galactomycetum</name>
    <dbReference type="NCBI Taxonomy" id="27317"/>
    <lineage>
        <taxon>Eukaryota</taxon>
        <taxon>Fungi</taxon>
        <taxon>Dikarya</taxon>
        <taxon>Ascomycota</taxon>
        <taxon>Saccharomycotina</taxon>
        <taxon>Dipodascomycetes</taxon>
        <taxon>Dipodascales</taxon>
        <taxon>Dipodascaceae</taxon>
        <taxon>Geotrichum</taxon>
    </lineage>
</organism>
<evidence type="ECO:0000313" key="2">
    <source>
        <dbReference type="Proteomes" id="UP000744676"/>
    </source>
</evidence>
<keyword evidence="2" id="KW-1185">Reference proteome</keyword>
<reference evidence="1 2" key="1">
    <citation type="journal article" date="2020" name="Front. Microbiol.">
        <title>Phenotypic and Genetic Characterization of the Cheese Ripening Yeast Geotrichum candidum.</title>
        <authorList>
            <person name="Perkins V."/>
            <person name="Vignola S."/>
            <person name="Lessard M.H."/>
            <person name="Plante P.L."/>
            <person name="Corbeil J."/>
            <person name="Dugat-Bony E."/>
            <person name="Frenette M."/>
            <person name="Labrie S."/>
        </authorList>
    </citation>
    <scope>NUCLEOTIDE SEQUENCE [LARGE SCALE GENOMIC DNA]</scope>
    <source>
        <strain evidence="1 2">LMA-1147</strain>
    </source>
</reference>
<dbReference type="EMBL" id="QVQA01000274">
    <property type="protein sequence ID" value="KAF5093145.1"/>
    <property type="molecule type" value="Genomic_DNA"/>
</dbReference>
<gene>
    <name evidence="1" type="ORF">D0Z00_004221</name>
</gene>
<name>A0ACB6UZB5_9ASCO</name>
<sequence>MAANYSTSNNNNKNHHDDLTNKNDNTLESETTPDSNLDEIAYKKSERAKQAAKVNLAAKLSPRDTTNKGGGFKEIMRLLSLARHEVKPLMLAVFFLVVSAGVMLTLPLTIGKILDVANNPEEEEKRVFGLPLATFYTAVASLFVVGAGANFGRVVLLRVIGERLVARLRVLLFKRTISQDAEFFDANRVGDLISRLSSDTSIVAKSLTQNVSDGLRSTITASFGLVMMCYVSLKLTSMILLIIPPVFLGSVIYGKRVRQLSRDLQAAVGSLTKVSEERLSSIRTAQSFAGEIQEINRYSTKIRDVFTIGKREAIAAASYFASTGLAGNLTILSLLAIGSQMVASGEMTLGALTSFTMYTGYAGSAAFGISTFYSELMKGVGAASRLFELMDREPSIKPTVGEKIVNARSTITFDKVRFSYPTRPAVNIFEDLSFSIPAGSNVCIVGPSGGGKSTISSLILRFYDPTSGSIRIGDQDLKNVNVKNLRRHIGVVSQEPVLFSGTIAENIAYGMPKATRYQIYEAARRANCDFISDFPDGLDTHVGARGTQLSGGQKQRIAIARALIKQPSILILDEATSALDSESEAAVNEALARLMTENSTTISIAHRLSTIKRSDSLVVLGTDGRVAEQGSFNELIAQPDSALSKLLKAQAEDVLAVSETSAEPGDNVAAHGGRSDGILTDAELGEDMSNQVVEELAREELEELEDEQEQRDLRGDKEKL</sequence>